<evidence type="ECO:0000259" key="3">
    <source>
        <dbReference type="PROSITE" id="PS51186"/>
    </source>
</evidence>
<dbReference type="Pfam" id="PF00583">
    <property type="entry name" value="Acetyltransf_1"/>
    <property type="match status" value="1"/>
</dbReference>
<evidence type="ECO:0000256" key="2">
    <source>
        <dbReference type="ARBA" id="ARBA00023315"/>
    </source>
</evidence>
<dbReference type="GO" id="GO:0016747">
    <property type="term" value="F:acyltransferase activity, transferring groups other than amino-acyl groups"/>
    <property type="evidence" value="ECO:0007669"/>
    <property type="project" value="InterPro"/>
</dbReference>
<comment type="caution">
    <text evidence="4">The sequence shown here is derived from an EMBL/GenBank/DDBJ whole genome shotgun (WGS) entry which is preliminary data.</text>
</comment>
<dbReference type="OrthoDB" id="118633at2"/>
<keyword evidence="5" id="KW-1185">Reference proteome</keyword>
<protein>
    <submittedName>
        <fullName evidence="4">N-acetyltransferase</fullName>
    </submittedName>
</protein>
<dbReference type="InterPro" id="IPR016181">
    <property type="entry name" value="Acyl_CoA_acyltransferase"/>
</dbReference>
<dbReference type="Proteomes" id="UP000717981">
    <property type="component" value="Unassembled WGS sequence"/>
</dbReference>
<evidence type="ECO:0000256" key="1">
    <source>
        <dbReference type="ARBA" id="ARBA00022679"/>
    </source>
</evidence>
<dbReference type="RefSeq" id="WP_162125564.1">
    <property type="nucleotide sequence ID" value="NZ_PDWK01000118.1"/>
</dbReference>
<evidence type="ECO:0000313" key="4">
    <source>
        <dbReference type="EMBL" id="KAF1684462.1"/>
    </source>
</evidence>
<reference evidence="4" key="1">
    <citation type="submission" date="2017-10" db="EMBL/GenBank/DDBJ databases">
        <title>Whole genome sequencing of members of genus Pseudoxanthomonas.</title>
        <authorList>
            <person name="Kumar S."/>
            <person name="Bansal K."/>
            <person name="Kaur A."/>
            <person name="Patil P."/>
            <person name="Sharma S."/>
            <person name="Patil P.B."/>
        </authorList>
    </citation>
    <scope>NUCLEOTIDE SEQUENCE</scope>
    <source>
        <strain evidence="4">DSM 22914</strain>
    </source>
</reference>
<keyword evidence="1" id="KW-0808">Transferase</keyword>
<dbReference type="PROSITE" id="PS51186">
    <property type="entry name" value="GNAT"/>
    <property type="match status" value="1"/>
</dbReference>
<evidence type="ECO:0000313" key="5">
    <source>
        <dbReference type="Proteomes" id="UP000717981"/>
    </source>
</evidence>
<dbReference type="InterPro" id="IPR000182">
    <property type="entry name" value="GNAT_dom"/>
</dbReference>
<dbReference type="SUPFAM" id="SSF55729">
    <property type="entry name" value="Acyl-CoA N-acyltransferases (Nat)"/>
    <property type="match status" value="1"/>
</dbReference>
<proteinExistence type="predicted"/>
<dbReference type="PANTHER" id="PTHR43877">
    <property type="entry name" value="AMINOALKYLPHOSPHONATE N-ACETYLTRANSFERASE-RELATED-RELATED"/>
    <property type="match status" value="1"/>
</dbReference>
<dbReference type="InterPro" id="IPR050832">
    <property type="entry name" value="Bact_Acetyltransf"/>
</dbReference>
<organism evidence="4 5">
    <name type="scientific">Pseudoxanthomonas taiwanensis</name>
    <dbReference type="NCBI Taxonomy" id="176598"/>
    <lineage>
        <taxon>Bacteria</taxon>
        <taxon>Pseudomonadati</taxon>
        <taxon>Pseudomonadota</taxon>
        <taxon>Gammaproteobacteria</taxon>
        <taxon>Lysobacterales</taxon>
        <taxon>Lysobacteraceae</taxon>
        <taxon>Pseudoxanthomonas</taxon>
    </lineage>
</organism>
<name>A0A921TEW3_9GAMM</name>
<dbReference type="AlphaFoldDB" id="A0A921TEW3"/>
<dbReference type="EMBL" id="PDWK01000118">
    <property type="protein sequence ID" value="KAF1684462.1"/>
    <property type="molecule type" value="Genomic_DNA"/>
</dbReference>
<gene>
    <name evidence="4" type="ORF">CR938_13935</name>
</gene>
<sequence>MRAALWPEEDAGALAAEAARWLHAGADGVFLAEVDGQPAGMAEASLRHGHVNGTATSPVGFLEAWYVAPPWRGRGIGRALVQAVEAWTRVRGCTELASDARLDNTAGRAAHLACGFAEAERVVFFRRRVG</sequence>
<accession>A0A921TEW3</accession>
<dbReference type="Gene3D" id="3.40.630.30">
    <property type="match status" value="1"/>
</dbReference>
<dbReference type="NCBIfam" id="NF043067">
    <property type="entry name" value="AAC_6p_group_E"/>
    <property type="match status" value="1"/>
</dbReference>
<feature type="domain" description="N-acetyltransferase" evidence="3">
    <location>
        <begin position="1"/>
        <end position="130"/>
    </location>
</feature>
<dbReference type="CDD" id="cd04301">
    <property type="entry name" value="NAT_SF"/>
    <property type="match status" value="1"/>
</dbReference>
<keyword evidence="2" id="KW-0012">Acyltransferase</keyword>